<dbReference type="RefSeq" id="WP_241370907.1">
    <property type="nucleotide sequence ID" value="NZ_JAKZFC010000009.1"/>
</dbReference>
<dbReference type="Gene3D" id="3.90.79.10">
    <property type="entry name" value="Nucleoside Triphosphate Pyrophosphohydrolase"/>
    <property type="match status" value="1"/>
</dbReference>
<dbReference type="InterPro" id="IPR020084">
    <property type="entry name" value="NUDIX_hydrolase_CS"/>
</dbReference>
<organism evidence="4 5">
    <name type="scientific">Solibacillus palustris</name>
    <dbReference type="NCBI Taxonomy" id="2908203"/>
    <lineage>
        <taxon>Bacteria</taxon>
        <taxon>Bacillati</taxon>
        <taxon>Bacillota</taxon>
        <taxon>Bacilli</taxon>
        <taxon>Bacillales</taxon>
        <taxon>Caryophanaceae</taxon>
        <taxon>Solibacillus</taxon>
    </lineage>
</organism>
<dbReference type="SUPFAM" id="SSF55811">
    <property type="entry name" value="Nudix"/>
    <property type="match status" value="1"/>
</dbReference>
<keyword evidence="5" id="KW-1185">Reference proteome</keyword>
<dbReference type="PANTHER" id="PTHR43046">
    <property type="entry name" value="GDP-MANNOSE MANNOSYL HYDROLASE"/>
    <property type="match status" value="1"/>
</dbReference>
<comment type="cofactor">
    <cofactor evidence="1">
        <name>Mg(2+)</name>
        <dbReference type="ChEBI" id="CHEBI:18420"/>
    </cofactor>
</comment>
<dbReference type="PROSITE" id="PS51462">
    <property type="entry name" value="NUDIX"/>
    <property type="match status" value="1"/>
</dbReference>
<proteinExistence type="predicted"/>
<protein>
    <submittedName>
        <fullName evidence="4">NUDIX domain-containing protein</fullName>
    </submittedName>
</protein>
<dbReference type="Proteomes" id="UP001316087">
    <property type="component" value="Unassembled WGS sequence"/>
</dbReference>
<evidence type="ECO:0000313" key="4">
    <source>
        <dbReference type="EMBL" id="MCH7323749.1"/>
    </source>
</evidence>
<dbReference type="Pfam" id="PF00293">
    <property type="entry name" value="NUDIX"/>
    <property type="match status" value="1"/>
</dbReference>
<evidence type="ECO:0000313" key="5">
    <source>
        <dbReference type="Proteomes" id="UP001316087"/>
    </source>
</evidence>
<dbReference type="PROSITE" id="PS00893">
    <property type="entry name" value="NUDIX_BOX"/>
    <property type="match status" value="1"/>
</dbReference>
<evidence type="ECO:0000259" key="3">
    <source>
        <dbReference type="PROSITE" id="PS51462"/>
    </source>
</evidence>
<keyword evidence="2" id="KW-0378">Hydrolase</keyword>
<evidence type="ECO:0000256" key="1">
    <source>
        <dbReference type="ARBA" id="ARBA00001946"/>
    </source>
</evidence>
<accession>A0ABS9UHA7</accession>
<evidence type="ECO:0000256" key="2">
    <source>
        <dbReference type="ARBA" id="ARBA00022801"/>
    </source>
</evidence>
<dbReference type="InterPro" id="IPR000086">
    <property type="entry name" value="NUDIX_hydrolase_dom"/>
</dbReference>
<dbReference type="EMBL" id="JAKZFC010000009">
    <property type="protein sequence ID" value="MCH7323749.1"/>
    <property type="molecule type" value="Genomic_DNA"/>
</dbReference>
<feature type="domain" description="Nudix hydrolase" evidence="3">
    <location>
        <begin position="13"/>
        <end position="139"/>
    </location>
</feature>
<comment type="caution">
    <text evidence="4">The sequence shown here is derived from an EMBL/GenBank/DDBJ whole genome shotgun (WGS) entry which is preliminary data.</text>
</comment>
<dbReference type="InterPro" id="IPR015797">
    <property type="entry name" value="NUDIX_hydrolase-like_dom_sf"/>
</dbReference>
<reference evidence="4 5" key="1">
    <citation type="submission" date="2022-03" db="EMBL/GenBank/DDBJ databases">
        <authorList>
            <person name="Jo J.-H."/>
            <person name="Im W.-T."/>
        </authorList>
    </citation>
    <scope>NUCLEOTIDE SEQUENCE [LARGE SCALE GENOMIC DNA]</scope>
    <source>
        <strain evidence="4 5">MA9</strain>
    </source>
</reference>
<dbReference type="PANTHER" id="PTHR43046:SF14">
    <property type="entry name" value="MUTT_NUDIX FAMILY PROTEIN"/>
    <property type="match status" value="1"/>
</dbReference>
<gene>
    <name evidence="4" type="ORF">LZ480_17900</name>
</gene>
<sequence length="148" mass="16995">MMQDLTIPLEEGKLNIRVAVWIEQEDSLLISEFPNGLLSLPGGRVKFGEASNDAAIRELYEETGEQLKDIRLFAIIENFFTLGQAHHEILYVYRGTIPFKETYAGIDYDDQKLYWLSKAEIHKLKPQAFAQLIHKADELGVVHIVHRD</sequence>
<name>A0ABS9UHA7_9BACL</name>